<protein>
    <submittedName>
        <fullName evidence="1">Alcohol acetyltransferase</fullName>
    </submittedName>
</protein>
<dbReference type="GO" id="GO:0016740">
    <property type="term" value="F:transferase activity"/>
    <property type="evidence" value="ECO:0007669"/>
    <property type="project" value="UniProtKB-KW"/>
</dbReference>
<dbReference type="AlphaFoldDB" id="A0A844CED6"/>
<accession>A0A844CED6</accession>
<dbReference type="PANTHER" id="PTHR28037">
    <property type="entry name" value="ALCOHOL O-ACETYLTRANSFERASE 1-RELATED"/>
    <property type="match status" value="1"/>
</dbReference>
<keyword evidence="1" id="KW-0808">Transferase</keyword>
<name>A0A844CED6_9LACT</name>
<dbReference type="EMBL" id="WJQT01000001">
    <property type="protein sequence ID" value="MRJ46125.1"/>
    <property type="molecule type" value="Genomic_DNA"/>
</dbReference>
<evidence type="ECO:0000313" key="2">
    <source>
        <dbReference type="Proteomes" id="UP000440066"/>
    </source>
</evidence>
<dbReference type="Proteomes" id="UP000440066">
    <property type="component" value="Unassembled WGS sequence"/>
</dbReference>
<comment type="caution">
    <text evidence="1">The sequence shown here is derived from an EMBL/GenBank/DDBJ whole genome shotgun (WGS) entry which is preliminary data.</text>
</comment>
<sequence>MTKWEARNHKKWVKLDYASNIFLAAMTHRDTKVFRLSAEVTEMVDPELLQAALEKVYDQYRLYHSVLRRGFFWYYLEEGDLRPQVMADTSSSCRTIYHFDRKELLFRVLYLNKRISLEVFHVLSDGTGAMWFFQDLMREYLLLKHPEIQSDQLESSTYIHETSSEDSFARHFRRSEQRSFSNAAQSALRGFGEVGTRVKNVLFPIAKRGKEKVYRYKGTYTPDNRPRVVELEMPVKAIISQAKQLNVSVTVYLTALFIKSLRDSVTDFEGDERIAVSVPINLRQFFPSTSARNFFSVTNIGYTYKKDRENSLQEICQELKAEIDPQLEKEHLEGWLKQLVYFEYMPISRIILRPIKDFGLKIINYFSNRKITIAISNLGRVSFSHQIDQLVKEVFFHTIAVRPQFCTISHNDVMTITFTSPFIETDIFQIFARHLTNLDIPVITTVNKVTDAELGVVANASV</sequence>
<evidence type="ECO:0000313" key="1">
    <source>
        <dbReference type="EMBL" id="MRJ46125.1"/>
    </source>
</evidence>
<reference evidence="1 2" key="1">
    <citation type="submission" date="2019-11" db="EMBL/GenBank/DDBJ databases">
        <title>Characterisation of Fundicoccus ignavus gen. nov. sp. nov., a novel genus of the family Aerococcaceae from bulk tank milk.</title>
        <authorList>
            <person name="Siebert A."/>
            <person name="Huptas C."/>
            <person name="Wenning M."/>
            <person name="Scherer S."/>
            <person name="Doll E.V."/>
        </authorList>
    </citation>
    <scope>NUCLEOTIDE SEQUENCE [LARGE SCALE GENOMIC DNA]</scope>
    <source>
        <strain evidence="1 2">DSM 109652</strain>
    </source>
</reference>
<proteinExistence type="predicted"/>
<gene>
    <name evidence="1" type="ORF">GF867_00860</name>
</gene>
<dbReference type="InterPro" id="IPR052058">
    <property type="entry name" value="Alcohol_O-acetyltransferase"/>
</dbReference>
<organism evidence="1 2">
    <name type="scientific">Fundicoccus ignavus</name>
    <dbReference type="NCBI Taxonomy" id="2664442"/>
    <lineage>
        <taxon>Bacteria</taxon>
        <taxon>Bacillati</taxon>
        <taxon>Bacillota</taxon>
        <taxon>Bacilli</taxon>
        <taxon>Lactobacillales</taxon>
        <taxon>Aerococcaceae</taxon>
        <taxon>Fundicoccus</taxon>
    </lineage>
</organism>
<dbReference type="PANTHER" id="PTHR28037:SF1">
    <property type="entry name" value="ALCOHOL O-ACETYLTRANSFERASE 1-RELATED"/>
    <property type="match status" value="1"/>
</dbReference>
<dbReference type="Pfam" id="PF07247">
    <property type="entry name" value="AATase"/>
    <property type="match status" value="1"/>
</dbReference>
<dbReference type="RefSeq" id="WP_153831228.1">
    <property type="nucleotide sequence ID" value="NZ_WJQT01000001.1"/>
</dbReference>
<dbReference type="InterPro" id="IPR010828">
    <property type="entry name" value="Atf2/Sli1-like"/>
</dbReference>